<evidence type="ECO:0000313" key="1">
    <source>
        <dbReference type="EMBL" id="GBO19880.1"/>
    </source>
</evidence>
<evidence type="ECO:0000313" key="2">
    <source>
        <dbReference type="Proteomes" id="UP000499080"/>
    </source>
</evidence>
<accession>A0A4Y2V863</accession>
<protein>
    <submittedName>
        <fullName evidence="1">Uncharacterized protein</fullName>
    </submittedName>
</protein>
<gene>
    <name evidence="1" type="ORF">AVEN_142656_1</name>
</gene>
<sequence length="114" mass="13256">MEYVMNLFFATSLFQHCKSADVWIASTYGRSRTFTTPIKQLLNLHLEMTELSVPFPSLALCHFWMWDYPKDVVGSIFCSTFHNITTETTPICYRKYCFAFSSWEKTVESILGIS</sequence>
<reference evidence="1 2" key="1">
    <citation type="journal article" date="2019" name="Sci. Rep.">
        <title>Orb-weaving spider Araneus ventricosus genome elucidates the spidroin gene catalogue.</title>
        <authorList>
            <person name="Kono N."/>
            <person name="Nakamura H."/>
            <person name="Ohtoshi R."/>
            <person name="Moran D.A.P."/>
            <person name="Shinohara A."/>
            <person name="Yoshida Y."/>
            <person name="Fujiwara M."/>
            <person name="Mori M."/>
            <person name="Tomita M."/>
            <person name="Arakawa K."/>
        </authorList>
    </citation>
    <scope>NUCLEOTIDE SEQUENCE [LARGE SCALE GENOMIC DNA]</scope>
</reference>
<name>A0A4Y2V863_ARAVE</name>
<comment type="caution">
    <text evidence="1">The sequence shown here is derived from an EMBL/GenBank/DDBJ whole genome shotgun (WGS) entry which is preliminary data.</text>
</comment>
<proteinExistence type="predicted"/>
<dbReference type="AlphaFoldDB" id="A0A4Y2V863"/>
<keyword evidence="2" id="KW-1185">Reference proteome</keyword>
<dbReference type="Proteomes" id="UP000499080">
    <property type="component" value="Unassembled WGS sequence"/>
</dbReference>
<dbReference type="EMBL" id="BGPR01043300">
    <property type="protein sequence ID" value="GBO19880.1"/>
    <property type="molecule type" value="Genomic_DNA"/>
</dbReference>
<organism evidence="1 2">
    <name type="scientific">Araneus ventricosus</name>
    <name type="common">Orbweaver spider</name>
    <name type="synonym">Epeira ventricosa</name>
    <dbReference type="NCBI Taxonomy" id="182803"/>
    <lineage>
        <taxon>Eukaryota</taxon>
        <taxon>Metazoa</taxon>
        <taxon>Ecdysozoa</taxon>
        <taxon>Arthropoda</taxon>
        <taxon>Chelicerata</taxon>
        <taxon>Arachnida</taxon>
        <taxon>Araneae</taxon>
        <taxon>Araneomorphae</taxon>
        <taxon>Entelegynae</taxon>
        <taxon>Araneoidea</taxon>
        <taxon>Araneidae</taxon>
        <taxon>Araneus</taxon>
    </lineage>
</organism>